<name>A0ACC1LU94_9FUNG</name>
<accession>A0ACC1LU94</accession>
<reference evidence="1" key="1">
    <citation type="submission" date="2022-07" db="EMBL/GenBank/DDBJ databases">
        <title>Phylogenomic reconstructions and comparative analyses of Kickxellomycotina fungi.</title>
        <authorList>
            <person name="Reynolds N.K."/>
            <person name="Stajich J.E."/>
            <person name="Barry K."/>
            <person name="Grigoriev I.V."/>
            <person name="Crous P."/>
            <person name="Smith M.E."/>
        </authorList>
    </citation>
    <scope>NUCLEOTIDE SEQUENCE</scope>
    <source>
        <strain evidence="1">CBS 190363</strain>
    </source>
</reference>
<evidence type="ECO:0000313" key="1">
    <source>
        <dbReference type="EMBL" id="KAJ2880913.1"/>
    </source>
</evidence>
<proteinExistence type="predicted"/>
<feature type="non-terminal residue" evidence="1">
    <location>
        <position position="287"/>
    </location>
</feature>
<organism evidence="1 2">
    <name type="scientific">Coemansia aciculifera</name>
    <dbReference type="NCBI Taxonomy" id="417176"/>
    <lineage>
        <taxon>Eukaryota</taxon>
        <taxon>Fungi</taxon>
        <taxon>Fungi incertae sedis</taxon>
        <taxon>Zoopagomycota</taxon>
        <taxon>Kickxellomycotina</taxon>
        <taxon>Kickxellomycetes</taxon>
        <taxon>Kickxellales</taxon>
        <taxon>Kickxellaceae</taxon>
        <taxon>Coemansia</taxon>
    </lineage>
</organism>
<keyword evidence="2" id="KW-1185">Reference proteome</keyword>
<gene>
    <name evidence="1" type="ORF">IWW38_005874</name>
</gene>
<dbReference type="Proteomes" id="UP001139981">
    <property type="component" value="Unassembled WGS sequence"/>
</dbReference>
<evidence type="ECO:0000313" key="2">
    <source>
        <dbReference type="Proteomes" id="UP001139981"/>
    </source>
</evidence>
<comment type="caution">
    <text evidence="1">The sequence shown here is derived from an EMBL/GenBank/DDBJ whole genome shotgun (WGS) entry which is preliminary data.</text>
</comment>
<dbReference type="EMBL" id="JANBVB010003025">
    <property type="protein sequence ID" value="KAJ2880913.1"/>
    <property type="molecule type" value="Genomic_DNA"/>
</dbReference>
<protein>
    <submittedName>
        <fullName evidence="1">Uncharacterized protein</fullName>
    </submittedName>
</protein>
<sequence length="287" mass="30033">MSCRTDRADSDLDYISKLVTATSRGTTQSTMPATPMSGIEVYMTPHQTSVNSDLYSSCVDMASVTAASIGAASAVSGQFFTSGIRDYYHESVLAPCQPYMSASGTIPCAIPYPPSQHYSPAMTAQAYSYSSAELGARLQEIAMSASNSPMPHIHITSPELFNIGGSVGQLGAATNENELLSHIVGQAHSFTPRMGSSHCSANESFLHSMPITGPMSGPNEPLFGGNRECSGAAHAAAYVSNSKVGYVGAYHTGEHTLDTASLSHSFTSDFNPVSLDSSCSGLQITSS</sequence>